<dbReference type="EMBL" id="KZ345593">
    <property type="protein sequence ID" value="PIO72798.1"/>
    <property type="molecule type" value="Genomic_DNA"/>
</dbReference>
<evidence type="ECO:0000256" key="1">
    <source>
        <dbReference type="SAM" id="MobiDB-lite"/>
    </source>
</evidence>
<proteinExistence type="predicted"/>
<sequence>MAAAEAGESLDQKGPKEEVLPSDDFDYHVQEVIDLTDDSDETPQAAPVFWQTMQRVDTAAIEAFRTFQEINRFINELMELCVRNNQHELISQMNASIMIKANEIAGAIGVNAELFLQRIPTLKELVSKGSQQPENRNYIIVPQNGQEDPEQKPLQEEPRSQFTLPDASKEESEVVVINSTP</sequence>
<dbReference type="AlphaFoldDB" id="A0A2G9URC3"/>
<name>A0A2G9URC3_TELCI</name>
<evidence type="ECO:0000313" key="3">
    <source>
        <dbReference type="Proteomes" id="UP000230423"/>
    </source>
</evidence>
<feature type="compositionally biased region" description="Basic and acidic residues" evidence="1">
    <location>
        <begin position="149"/>
        <end position="159"/>
    </location>
</feature>
<reference evidence="2 3" key="1">
    <citation type="submission" date="2015-09" db="EMBL/GenBank/DDBJ databases">
        <title>Draft genome of the parasitic nematode Teladorsagia circumcincta isolate WARC Sus (inbred).</title>
        <authorList>
            <person name="Mitreva M."/>
        </authorList>
    </citation>
    <scope>NUCLEOTIDE SEQUENCE [LARGE SCALE GENOMIC DNA]</scope>
    <source>
        <strain evidence="2 3">S</strain>
    </source>
</reference>
<protein>
    <submittedName>
        <fullName evidence="2">Uncharacterized protein</fullName>
    </submittedName>
</protein>
<feature type="region of interest" description="Disordered" evidence="1">
    <location>
        <begin position="141"/>
        <end position="181"/>
    </location>
</feature>
<organism evidence="2 3">
    <name type="scientific">Teladorsagia circumcincta</name>
    <name type="common">Brown stomach worm</name>
    <name type="synonym">Ostertagia circumcincta</name>
    <dbReference type="NCBI Taxonomy" id="45464"/>
    <lineage>
        <taxon>Eukaryota</taxon>
        <taxon>Metazoa</taxon>
        <taxon>Ecdysozoa</taxon>
        <taxon>Nematoda</taxon>
        <taxon>Chromadorea</taxon>
        <taxon>Rhabditida</taxon>
        <taxon>Rhabditina</taxon>
        <taxon>Rhabditomorpha</taxon>
        <taxon>Strongyloidea</taxon>
        <taxon>Trichostrongylidae</taxon>
        <taxon>Teladorsagia</taxon>
    </lineage>
</organism>
<evidence type="ECO:0000313" key="2">
    <source>
        <dbReference type="EMBL" id="PIO72798.1"/>
    </source>
</evidence>
<keyword evidence="3" id="KW-1185">Reference proteome</keyword>
<feature type="compositionally biased region" description="Basic and acidic residues" evidence="1">
    <location>
        <begin position="10"/>
        <end position="22"/>
    </location>
</feature>
<dbReference type="Proteomes" id="UP000230423">
    <property type="component" value="Unassembled WGS sequence"/>
</dbReference>
<accession>A0A2G9URC3</accession>
<gene>
    <name evidence="2" type="ORF">TELCIR_05254</name>
</gene>
<feature type="region of interest" description="Disordered" evidence="1">
    <location>
        <begin position="1"/>
        <end position="22"/>
    </location>
</feature>